<dbReference type="OMA" id="MKFNEIN"/>
<dbReference type="HOGENOM" id="CLU_457987_0_0_1"/>
<evidence type="ECO:0000256" key="1">
    <source>
        <dbReference type="SAM" id="Coils"/>
    </source>
</evidence>
<organism evidence="3 4">
    <name type="scientific">Zymoseptoria tritici (strain CBS 115943 / IPO323)</name>
    <name type="common">Speckled leaf blotch fungus</name>
    <name type="synonym">Septoria tritici</name>
    <dbReference type="NCBI Taxonomy" id="336722"/>
    <lineage>
        <taxon>Eukaryota</taxon>
        <taxon>Fungi</taxon>
        <taxon>Dikarya</taxon>
        <taxon>Ascomycota</taxon>
        <taxon>Pezizomycotina</taxon>
        <taxon>Dothideomycetes</taxon>
        <taxon>Dothideomycetidae</taxon>
        <taxon>Mycosphaerellales</taxon>
        <taxon>Mycosphaerellaceae</taxon>
        <taxon>Zymoseptoria</taxon>
    </lineage>
</organism>
<proteinExistence type="predicted"/>
<name>F9XMP4_ZYMTI</name>
<evidence type="ECO:0000313" key="3">
    <source>
        <dbReference type="EMBL" id="EGP83284.1"/>
    </source>
</evidence>
<dbReference type="OrthoDB" id="10635949at2759"/>
<protein>
    <submittedName>
        <fullName evidence="3">Uncharacterized protein</fullName>
    </submittedName>
</protein>
<dbReference type="AlphaFoldDB" id="F9XMP4"/>
<dbReference type="PANTHER" id="PTHR23159">
    <property type="entry name" value="CENTROSOMAL PROTEIN 2"/>
    <property type="match status" value="1"/>
</dbReference>
<keyword evidence="4" id="KW-1185">Reference proteome</keyword>
<reference evidence="3 4" key="1">
    <citation type="journal article" date="2011" name="PLoS Genet.">
        <title>Finished genome of the fungal wheat pathogen Mycosphaerella graminicola reveals dispensome structure, chromosome plasticity, and stealth pathogenesis.</title>
        <authorList>
            <person name="Goodwin S.B."/>
            <person name="Ben M'barek S."/>
            <person name="Dhillon B."/>
            <person name="Wittenberg A.H.J."/>
            <person name="Crane C.F."/>
            <person name="Hane J.K."/>
            <person name="Foster A.J."/>
            <person name="Van der Lee T.A.J."/>
            <person name="Grimwood J."/>
            <person name="Aerts A."/>
            <person name="Antoniw J."/>
            <person name="Bailey A."/>
            <person name="Bluhm B."/>
            <person name="Bowler J."/>
            <person name="Bristow J."/>
            <person name="van der Burgt A."/>
            <person name="Canto-Canche B."/>
            <person name="Churchill A.C.L."/>
            <person name="Conde-Ferraez L."/>
            <person name="Cools H.J."/>
            <person name="Coutinho P.M."/>
            <person name="Csukai M."/>
            <person name="Dehal P."/>
            <person name="De Wit P."/>
            <person name="Donzelli B."/>
            <person name="van de Geest H.C."/>
            <person name="van Ham R.C.H.J."/>
            <person name="Hammond-Kosack K.E."/>
            <person name="Henrissat B."/>
            <person name="Kilian A."/>
            <person name="Kobayashi A.K."/>
            <person name="Koopmann E."/>
            <person name="Kourmpetis Y."/>
            <person name="Kuzniar A."/>
            <person name="Lindquist E."/>
            <person name="Lombard V."/>
            <person name="Maliepaard C."/>
            <person name="Martins N."/>
            <person name="Mehrabi R."/>
            <person name="Nap J.P.H."/>
            <person name="Ponomarenko A."/>
            <person name="Rudd J.J."/>
            <person name="Salamov A."/>
            <person name="Schmutz J."/>
            <person name="Schouten H.J."/>
            <person name="Shapiro H."/>
            <person name="Stergiopoulos I."/>
            <person name="Torriani S.F.F."/>
            <person name="Tu H."/>
            <person name="de Vries R.P."/>
            <person name="Waalwijk C."/>
            <person name="Ware S.B."/>
            <person name="Wiebenga A."/>
            <person name="Zwiers L.-H."/>
            <person name="Oliver R.P."/>
            <person name="Grigoriev I.V."/>
            <person name="Kema G.H.J."/>
        </authorList>
    </citation>
    <scope>NUCLEOTIDE SEQUENCE [LARGE SCALE GENOMIC DNA]</scope>
    <source>
        <strain evidence="4">CBS 115943 / IPO323</strain>
    </source>
</reference>
<evidence type="ECO:0000256" key="2">
    <source>
        <dbReference type="SAM" id="MobiDB-lite"/>
    </source>
</evidence>
<evidence type="ECO:0000313" key="4">
    <source>
        <dbReference type="Proteomes" id="UP000008062"/>
    </source>
</evidence>
<keyword evidence="1" id="KW-0175">Coiled coil</keyword>
<accession>F9XMP4</accession>
<feature type="region of interest" description="Disordered" evidence="2">
    <location>
        <begin position="226"/>
        <end position="247"/>
    </location>
</feature>
<gene>
    <name evidence="3" type="ORF">MYCGRDRAFT_96529</name>
</gene>
<dbReference type="EMBL" id="CM001206">
    <property type="protein sequence ID" value="EGP83284.1"/>
    <property type="molecule type" value="Genomic_DNA"/>
</dbReference>
<dbReference type="Proteomes" id="UP000008062">
    <property type="component" value="Chromosome 11"/>
</dbReference>
<dbReference type="RefSeq" id="XP_003848308.1">
    <property type="nucleotide sequence ID" value="XM_003848260.1"/>
</dbReference>
<dbReference type="GeneID" id="13396552"/>
<sequence length="596" mass="68019">MAPPNFAIFNQARTQYRGTAQLHTFATDLGDLLEANARIDHLEENLTDRQKDRRRFDKIQSLEPKLNKQIVKLRQEIYDEERKVSKVQNETNQAEWWTKTVKGMTGKTGPLSEAEKLVAKVVSDFLTRFELPQQILDPTWMAGYEAYISDPTNKPTNPDVFETDDTAVMDLFANSNGLVQRHSSGRGYTIHSIVQFLQSASANLSELRKSYTELEDQHAQDIESLMEDKESAVDEKETEVRDAKEEGQQWKNKYDELSSKHQSCEAVAQERDQLKEKETEFDTAIKRTAQLETDLQPLREEVERLKEDVEQEKSLRVKAEQDLAKEKSKQTPLERDLEGFQGKLEEYLHDYEEEKTAREEAEQQTSDIKVEMQGLQENNTDLTALSKQLVECYIKSDRSCPMDISLFFPLLPDSSFDLEMSVAAQSRSQANLVHYYADRDLDNGYDLYALIAEQIGVRVNNAPTDPLSRAIVLERAIMTRLINAPSVVTATVVFRQALKLAALVNFPSDAFLLLCAVFETLHKWFPHANATNYTTLMETVLDRRYLALQPGELPPLLDQVCIYHLGLTLPSPSDKFQLYSAGVHNALTDITINSEH</sequence>
<dbReference type="PANTHER" id="PTHR23159:SF31">
    <property type="entry name" value="CENTROSOME-ASSOCIATED PROTEIN CEP250 ISOFORM X1"/>
    <property type="match status" value="1"/>
</dbReference>
<dbReference type="InParanoid" id="F9XMP4"/>
<feature type="coiled-coil region" evidence="1">
    <location>
        <begin position="32"/>
        <end position="90"/>
    </location>
</feature>
<dbReference type="VEuPathDB" id="FungiDB:ZTRI_11.112"/>
<dbReference type="KEGG" id="ztr:MYCGRDRAFT_96529"/>